<dbReference type="EC" id="2.7.13.3" evidence="2"/>
<dbReference type="InterPro" id="IPR036890">
    <property type="entry name" value="HATPase_C_sf"/>
</dbReference>
<dbReference type="Pfam" id="PF00512">
    <property type="entry name" value="HisKA"/>
    <property type="match status" value="1"/>
</dbReference>
<sequence>MTEAGLSSSSEAMLAVREQVISVWAQLARQTLCKAGDLPDPILLNTLPLFYERLARLLTPEFYRASGVDVAVIAQEHGGERARLSGYDTTTLIREYQLFRQTLFRVLHQGGIVLTHEQREAIATSIDSAIRESVTAFALIQSALREQFIAALTHDLRTPLSTIAMAAQVLGNRAPDDDIRKLAERISANAQRIEAMTRDLLDCMVFEGGERLPLHIEEFDLSLLAYEVAQQAMDHGSAQVLVEFEPVVGHWCRASLQRALENLLGNAIKYSTPGTPIRLQVLNRDERVHVEVHNEGEPIPPEHMESIFQVYRRARHGPGSKDGWGVGLPYARRVAESHGGSIIVTSTAEQGTTFLLAIPLDARPFSNAPVSG</sequence>
<dbReference type="PROSITE" id="PS50109">
    <property type="entry name" value="HIS_KIN"/>
    <property type="match status" value="1"/>
</dbReference>
<reference evidence="5 6" key="1">
    <citation type="submission" date="2019-12" db="EMBL/GenBank/DDBJ databases">
        <title>Novel species isolated from a subtropical stream in China.</title>
        <authorList>
            <person name="Lu H."/>
        </authorList>
    </citation>
    <scope>NUCLEOTIDE SEQUENCE [LARGE SCALE GENOMIC DNA]</scope>
    <source>
        <strain evidence="5 6">DS3</strain>
    </source>
</reference>
<evidence type="ECO:0000256" key="1">
    <source>
        <dbReference type="ARBA" id="ARBA00000085"/>
    </source>
</evidence>
<evidence type="ECO:0000313" key="6">
    <source>
        <dbReference type="Proteomes" id="UP000448575"/>
    </source>
</evidence>
<dbReference type="Proteomes" id="UP000448575">
    <property type="component" value="Unassembled WGS sequence"/>
</dbReference>
<dbReference type="PANTHER" id="PTHR43547">
    <property type="entry name" value="TWO-COMPONENT HISTIDINE KINASE"/>
    <property type="match status" value="1"/>
</dbReference>
<feature type="domain" description="Histidine kinase" evidence="4">
    <location>
        <begin position="151"/>
        <end position="362"/>
    </location>
</feature>
<evidence type="ECO:0000313" key="5">
    <source>
        <dbReference type="EMBL" id="MYN02559.1"/>
    </source>
</evidence>
<dbReference type="CDD" id="cd00082">
    <property type="entry name" value="HisKA"/>
    <property type="match status" value="1"/>
</dbReference>
<comment type="catalytic activity">
    <reaction evidence="1">
        <text>ATP + protein L-histidine = ADP + protein N-phospho-L-histidine.</text>
        <dbReference type="EC" id="2.7.13.3"/>
    </reaction>
</comment>
<comment type="caution">
    <text evidence="5">The sequence shown here is derived from an EMBL/GenBank/DDBJ whole genome shotgun (WGS) entry which is preliminary data.</text>
</comment>
<dbReference type="InterPro" id="IPR003661">
    <property type="entry name" value="HisK_dim/P_dom"/>
</dbReference>
<evidence type="ECO:0000256" key="2">
    <source>
        <dbReference type="ARBA" id="ARBA00012438"/>
    </source>
</evidence>
<dbReference type="SMART" id="SM00388">
    <property type="entry name" value="HisKA"/>
    <property type="match status" value="1"/>
</dbReference>
<dbReference type="GO" id="GO:0000155">
    <property type="term" value="F:phosphorelay sensor kinase activity"/>
    <property type="evidence" value="ECO:0007669"/>
    <property type="project" value="InterPro"/>
</dbReference>
<keyword evidence="3" id="KW-0597">Phosphoprotein</keyword>
<dbReference type="InterPro" id="IPR004358">
    <property type="entry name" value="Sig_transdc_His_kin-like_C"/>
</dbReference>
<organism evidence="5 6">
    <name type="scientific">Pseudoduganella guangdongensis</name>
    <dbReference type="NCBI Taxonomy" id="2692179"/>
    <lineage>
        <taxon>Bacteria</taxon>
        <taxon>Pseudomonadati</taxon>
        <taxon>Pseudomonadota</taxon>
        <taxon>Betaproteobacteria</taxon>
        <taxon>Burkholderiales</taxon>
        <taxon>Oxalobacteraceae</taxon>
        <taxon>Telluria group</taxon>
        <taxon>Pseudoduganella</taxon>
    </lineage>
</organism>
<dbReference type="SMART" id="SM00387">
    <property type="entry name" value="HATPase_c"/>
    <property type="match status" value="1"/>
</dbReference>
<dbReference type="EMBL" id="WWCJ01000006">
    <property type="protein sequence ID" value="MYN02559.1"/>
    <property type="molecule type" value="Genomic_DNA"/>
</dbReference>
<dbReference type="PRINTS" id="PR00344">
    <property type="entry name" value="BCTRLSENSOR"/>
</dbReference>
<dbReference type="SUPFAM" id="SSF55874">
    <property type="entry name" value="ATPase domain of HSP90 chaperone/DNA topoisomerase II/histidine kinase"/>
    <property type="match status" value="1"/>
</dbReference>
<dbReference type="InterPro" id="IPR005467">
    <property type="entry name" value="His_kinase_dom"/>
</dbReference>
<accession>A0A6N9HGS2</accession>
<evidence type="ECO:0000259" key="4">
    <source>
        <dbReference type="PROSITE" id="PS50109"/>
    </source>
</evidence>
<dbReference type="Pfam" id="PF02518">
    <property type="entry name" value="HATPase_c"/>
    <property type="match status" value="1"/>
</dbReference>
<evidence type="ECO:0000256" key="3">
    <source>
        <dbReference type="ARBA" id="ARBA00022553"/>
    </source>
</evidence>
<dbReference type="AlphaFoldDB" id="A0A6N9HGS2"/>
<protein>
    <recommendedName>
        <fullName evidence="2">histidine kinase</fullName>
        <ecNumber evidence="2">2.7.13.3</ecNumber>
    </recommendedName>
</protein>
<dbReference type="RefSeq" id="WP_161025551.1">
    <property type="nucleotide sequence ID" value="NZ_WWCJ01000006.1"/>
</dbReference>
<dbReference type="InterPro" id="IPR003594">
    <property type="entry name" value="HATPase_dom"/>
</dbReference>
<dbReference type="InterPro" id="IPR036097">
    <property type="entry name" value="HisK_dim/P_sf"/>
</dbReference>
<proteinExistence type="predicted"/>
<dbReference type="SUPFAM" id="SSF47384">
    <property type="entry name" value="Homodimeric domain of signal transducing histidine kinase"/>
    <property type="match status" value="1"/>
</dbReference>
<keyword evidence="5" id="KW-0418">Kinase</keyword>
<dbReference type="PANTHER" id="PTHR43547:SF2">
    <property type="entry name" value="HYBRID SIGNAL TRANSDUCTION HISTIDINE KINASE C"/>
    <property type="match status" value="1"/>
</dbReference>
<keyword evidence="6" id="KW-1185">Reference proteome</keyword>
<keyword evidence="5" id="KW-0808">Transferase</keyword>
<dbReference type="Gene3D" id="1.10.287.130">
    <property type="match status" value="1"/>
</dbReference>
<name>A0A6N9HGS2_9BURK</name>
<gene>
    <name evidence="5" type="ORF">GTP41_10655</name>
</gene>
<dbReference type="Gene3D" id="3.30.565.10">
    <property type="entry name" value="Histidine kinase-like ATPase, C-terminal domain"/>
    <property type="match status" value="1"/>
</dbReference>